<dbReference type="RefSeq" id="WP_148397215.1">
    <property type="nucleotide sequence ID" value="NZ_JAJAGH010000016.1"/>
</dbReference>
<proteinExistence type="predicted"/>
<dbReference type="EMBL" id="JAOSHN010000002">
    <property type="protein sequence ID" value="MCU7377591.1"/>
    <property type="molecule type" value="Genomic_DNA"/>
</dbReference>
<reference evidence="1" key="1">
    <citation type="submission" date="2022-09" db="EMBL/GenBank/DDBJ databases">
        <title>Culturomic study of gut microbiota in children with autism spectrum disorder.</title>
        <authorList>
            <person name="Efimov B.A."/>
            <person name="Chaplin A.V."/>
            <person name="Sokolova S.R."/>
            <person name="Pikina A.P."/>
            <person name="Korzhanova M."/>
            <person name="Belova V."/>
            <person name="Korostin D."/>
        </authorList>
    </citation>
    <scope>NUCLEOTIDE SEQUENCE</scope>
    <source>
        <strain evidence="1">ASD5510</strain>
    </source>
</reference>
<dbReference type="AlphaFoldDB" id="A0A9J6QSW1"/>
<evidence type="ECO:0000313" key="1">
    <source>
        <dbReference type="EMBL" id="MCU7377591.1"/>
    </source>
</evidence>
<name>A0A9J6QSW1_9FIRM</name>
<dbReference type="Proteomes" id="UP001065549">
    <property type="component" value="Unassembled WGS sequence"/>
</dbReference>
<sequence>MEMTDCRTMKVAAAEFCRACIRIAACVWYVNIVCWMEGEHDFAAGGLVFCPVSSGQTHAQMAY</sequence>
<evidence type="ECO:0000313" key="2">
    <source>
        <dbReference type="Proteomes" id="UP001065549"/>
    </source>
</evidence>
<keyword evidence="2" id="KW-1185">Reference proteome</keyword>
<organism evidence="1 2">
    <name type="scientific">Hominibacterium faecale</name>
    <dbReference type="NCBI Taxonomy" id="2839743"/>
    <lineage>
        <taxon>Bacteria</taxon>
        <taxon>Bacillati</taxon>
        <taxon>Bacillota</taxon>
        <taxon>Clostridia</taxon>
        <taxon>Peptostreptococcales</taxon>
        <taxon>Anaerovoracaceae</taxon>
        <taxon>Hominibacterium</taxon>
    </lineage>
</organism>
<protein>
    <submittedName>
        <fullName evidence="1">Uncharacterized protein</fullName>
    </submittedName>
</protein>
<comment type="caution">
    <text evidence="1">The sequence shown here is derived from an EMBL/GenBank/DDBJ whole genome shotgun (WGS) entry which is preliminary data.</text>
</comment>
<accession>A0A9J6QSW1</accession>
<gene>
    <name evidence="1" type="ORF">OBO34_04385</name>
</gene>